<evidence type="ECO:0000313" key="1">
    <source>
        <dbReference type="EMBL" id="CAH1059518.1"/>
    </source>
</evidence>
<gene>
    <name evidence="1" type="ORF">PAECIP111894_05730</name>
</gene>
<sequence>MDKKFERWPSGYTHEDIVKAIDHINDKKTKISTMVTQTYKLEDIQTAFDKAINAKERIKVIVDLT</sequence>
<dbReference type="Proteomes" id="UP000838749">
    <property type="component" value="Unassembled WGS sequence"/>
</dbReference>
<dbReference type="EMBL" id="CAKMAB010000059">
    <property type="protein sequence ID" value="CAH1059518.1"/>
    <property type="molecule type" value="Genomic_DNA"/>
</dbReference>
<reference evidence="1" key="1">
    <citation type="submission" date="2021-12" db="EMBL/GenBank/DDBJ databases">
        <authorList>
            <person name="Criscuolo A."/>
        </authorList>
    </citation>
    <scope>NUCLEOTIDE SEQUENCE</scope>
    <source>
        <strain evidence="1">CIP111894</strain>
    </source>
</reference>
<evidence type="ECO:0000313" key="2">
    <source>
        <dbReference type="Proteomes" id="UP000838749"/>
    </source>
</evidence>
<name>A0ABM9BM48_9BACL</name>
<protein>
    <recommendedName>
        <fullName evidence="3">Alcohol dehydrogenase</fullName>
    </recommendedName>
</protein>
<accession>A0ABM9BM48</accession>
<proteinExistence type="predicted"/>
<organism evidence="1 2">
    <name type="scientific">Paenibacillus pseudetheri</name>
    <dbReference type="NCBI Taxonomy" id="2897682"/>
    <lineage>
        <taxon>Bacteria</taxon>
        <taxon>Bacillati</taxon>
        <taxon>Bacillota</taxon>
        <taxon>Bacilli</taxon>
        <taxon>Bacillales</taxon>
        <taxon>Paenibacillaceae</taxon>
        <taxon>Paenibacillus</taxon>
    </lineage>
</organism>
<keyword evidence="2" id="KW-1185">Reference proteome</keyword>
<dbReference type="Gene3D" id="3.90.180.10">
    <property type="entry name" value="Medium-chain alcohol dehydrogenases, catalytic domain"/>
    <property type="match status" value="1"/>
</dbReference>
<comment type="caution">
    <text evidence="1">The sequence shown here is derived from an EMBL/GenBank/DDBJ whole genome shotgun (WGS) entry which is preliminary data.</text>
</comment>
<dbReference type="RefSeq" id="WP_234541527.1">
    <property type="nucleotide sequence ID" value="NZ_CAKMAB010000059.1"/>
</dbReference>
<evidence type="ECO:0008006" key="3">
    <source>
        <dbReference type="Google" id="ProtNLM"/>
    </source>
</evidence>